<feature type="repeat" description="WD" evidence="3">
    <location>
        <begin position="13"/>
        <end position="53"/>
    </location>
</feature>
<evidence type="ECO:0000256" key="1">
    <source>
        <dbReference type="ARBA" id="ARBA00022574"/>
    </source>
</evidence>
<proteinExistence type="predicted"/>
<dbReference type="PROSITE" id="PS50082">
    <property type="entry name" value="WD_REPEATS_2"/>
    <property type="match status" value="1"/>
</dbReference>
<evidence type="ECO:0000256" key="2">
    <source>
        <dbReference type="ARBA" id="ARBA00022737"/>
    </source>
</evidence>
<dbReference type="SMART" id="SM00320">
    <property type="entry name" value="WD40"/>
    <property type="match status" value="3"/>
</dbReference>
<name>A0A8H5BC80_9AGAR</name>
<evidence type="ECO:0000313" key="4">
    <source>
        <dbReference type="EMBL" id="KAF5320582.1"/>
    </source>
</evidence>
<dbReference type="PANTHER" id="PTHR19857:SF8">
    <property type="entry name" value="ANGIO-ASSOCIATED MIGRATORY CELL PROTEIN"/>
    <property type="match status" value="1"/>
</dbReference>
<organism evidence="4 5">
    <name type="scientific">Tetrapyrgos nigripes</name>
    <dbReference type="NCBI Taxonomy" id="182062"/>
    <lineage>
        <taxon>Eukaryota</taxon>
        <taxon>Fungi</taxon>
        <taxon>Dikarya</taxon>
        <taxon>Basidiomycota</taxon>
        <taxon>Agaricomycotina</taxon>
        <taxon>Agaricomycetes</taxon>
        <taxon>Agaricomycetidae</taxon>
        <taxon>Agaricales</taxon>
        <taxon>Marasmiineae</taxon>
        <taxon>Marasmiaceae</taxon>
        <taxon>Tetrapyrgos</taxon>
    </lineage>
</organism>
<dbReference type="InterPro" id="IPR036322">
    <property type="entry name" value="WD40_repeat_dom_sf"/>
</dbReference>
<dbReference type="PANTHER" id="PTHR19857">
    <property type="entry name" value="MITOCHONDRIAL DIVISION PROTEIN 1-RELATED"/>
    <property type="match status" value="1"/>
</dbReference>
<evidence type="ECO:0000256" key="3">
    <source>
        <dbReference type="PROSITE-ProRule" id="PRU00221"/>
    </source>
</evidence>
<protein>
    <recommendedName>
        <fullName evidence="6">WD40 repeat-like protein</fullName>
    </recommendedName>
</protein>
<evidence type="ECO:0008006" key="6">
    <source>
        <dbReference type="Google" id="ProtNLM"/>
    </source>
</evidence>
<keyword evidence="5" id="KW-1185">Reference proteome</keyword>
<dbReference type="OrthoDB" id="2654453at2759"/>
<dbReference type="InterPro" id="IPR015943">
    <property type="entry name" value="WD40/YVTN_repeat-like_dom_sf"/>
</dbReference>
<dbReference type="InterPro" id="IPR051179">
    <property type="entry name" value="WD_repeat_multifunction"/>
</dbReference>
<accession>A0A8H5BC80</accession>
<reference evidence="4 5" key="1">
    <citation type="journal article" date="2020" name="ISME J.">
        <title>Uncovering the hidden diversity of litter-decomposition mechanisms in mushroom-forming fungi.</title>
        <authorList>
            <person name="Floudas D."/>
            <person name="Bentzer J."/>
            <person name="Ahren D."/>
            <person name="Johansson T."/>
            <person name="Persson P."/>
            <person name="Tunlid A."/>
        </authorList>
    </citation>
    <scope>NUCLEOTIDE SEQUENCE [LARGE SCALE GENOMIC DNA]</scope>
    <source>
        <strain evidence="4 5">CBS 291.85</strain>
    </source>
</reference>
<evidence type="ECO:0000313" key="5">
    <source>
        <dbReference type="Proteomes" id="UP000559256"/>
    </source>
</evidence>
<dbReference type="EMBL" id="JAACJM010000404">
    <property type="protein sequence ID" value="KAF5320582.1"/>
    <property type="molecule type" value="Genomic_DNA"/>
</dbReference>
<sequence length="442" mass="49505">MLWRNPYKKLATLSGPQNAILSVSFSVDGTFVSAAGYGGVTIWNLETGQAVPTPRLPYAPFEKKHVYSSSVWLFFEENEKHVIMFGNMTGQVTVWYWDGHLRQMFRVSESQAVYCNDPEQVMSMDVLQGRVPANKDAFFVTSTNDNSVSVWKLNSELILSNVFQANLPPAFIPQTVQFSEASCSIITFSKTGGIFLQLNSSTGEPVWIRKEGPKCMDSVALDERRDIFAAWTGEHAAVFRLSNAEHITTFPNEGRNVGDIKQIAFAEDGSTLVFGTDYGSAEIFSLDSRKCVQSLSYPGGPLVQSIAMDSHPSFFLSRRYRRFYEMATSAGDRFHEKYVHFPSRRSSLNSLHGFQFFQCGLIYYTPSLSQYLRTSENSNALDAPAAYANLPATVTVTERELVTHIVFEVVPVTFTFKLESYMTPVTSNTRSDVDELTTMALD</sequence>
<keyword evidence="1 3" id="KW-0853">WD repeat</keyword>
<dbReference type="Gene3D" id="2.130.10.10">
    <property type="entry name" value="YVTN repeat-like/Quinoprotein amine dehydrogenase"/>
    <property type="match status" value="2"/>
</dbReference>
<gene>
    <name evidence="4" type="ORF">D9758_018147</name>
</gene>
<dbReference type="SUPFAM" id="SSF50978">
    <property type="entry name" value="WD40 repeat-like"/>
    <property type="match status" value="1"/>
</dbReference>
<dbReference type="AlphaFoldDB" id="A0A8H5BC80"/>
<keyword evidence="2" id="KW-0677">Repeat</keyword>
<comment type="caution">
    <text evidence="4">The sequence shown here is derived from an EMBL/GenBank/DDBJ whole genome shotgun (WGS) entry which is preliminary data.</text>
</comment>
<dbReference type="InterPro" id="IPR001680">
    <property type="entry name" value="WD40_rpt"/>
</dbReference>
<dbReference type="Pfam" id="PF00400">
    <property type="entry name" value="WD40"/>
    <property type="match status" value="1"/>
</dbReference>
<dbReference type="Proteomes" id="UP000559256">
    <property type="component" value="Unassembled WGS sequence"/>
</dbReference>